<evidence type="ECO:0000313" key="2">
    <source>
        <dbReference type="EMBL" id="BAP85232.1"/>
    </source>
</evidence>
<dbReference type="KEGG" id="lho:LOOC260_106760"/>
<feature type="transmembrane region" description="Helical" evidence="1">
    <location>
        <begin position="115"/>
        <end position="135"/>
    </location>
</feature>
<dbReference type="HOGENOM" id="CLU_030254_0_0_9"/>
<feature type="transmembrane region" description="Helical" evidence="1">
    <location>
        <begin position="275"/>
        <end position="292"/>
    </location>
</feature>
<protein>
    <recommendedName>
        <fullName evidence="4">Glycosyltransferase RgtA/B/C/D-like domain-containing protein</fullName>
    </recommendedName>
</protein>
<evidence type="ECO:0000313" key="3">
    <source>
        <dbReference type="Proteomes" id="UP000031620"/>
    </source>
</evidence>
<dbReference type="AlphaFoldDB" id="A0A0A1GSI0"/>
<feature type="transmembrane region" description="Helical" evidence="1">
    <location>
        <begin position="352"/>
        <end position="370"/>
    </location>
</feature>
<dbReference type="Proteomes" id="UP000031620">
    <property type="component" value="Chromosome"/>
</dbReference>
<accession>A0A0A1GSI0</accession>
<feature type="transmembrane region" description="Helical" evidence="1">
    <location>
        <begin position="141"/>
        <end position="159"/>
    </location>
</feature>
<keyword evidence="1" id="KW-0472">Membrane</keyword>
<name>A0A0A1GSI0_9LACO</name>
<feature type="transmembrane region" description="Helical" evidence="1">
    <location>
        <begin position="215"/>
        <end position="233"/>
    </location>
</feature>
<dbReference type="EMBL" id="AP014680">
    <property type="protein sequence ID" value="BAP85232.1"/>
    <property type="molecule type" value="Genomic_DNA"/>
</dbReference>
<evidence type="ECO:0000256" key="1">
    <source>
        <dbReference type="SAM" id="Phobius"/>
    </source>
</evidence>
<feature type="transmembrane region" description="Helical" evidence="1">
    <location>
        <begin position="187"/>
        <end position="203"/>
    </location>
</feature>
<keyword evidence="1" id="KW-0812">Transmembrane</keyword>
<feature type="transmembrane region" description="Helical" evidence="1">
    <location>
        <begin position="299"/>
        <end position="317"/>
    </location>
</feature>
<organism evidence="2 3">
    <name type="scientific">Paucilactobacillus hokkaidonensis JCM 18461</name>
    <dbReference type="NCBI Taxonomy" id="1291742"/>
    <lineage>
        <taxon>Bacteria</taxon>
        <taxon>Bacillati</taxon>
        <taxon>Bacillota</taxon>
        <taxon>Bacilli</taxon>
        <taxon>Lactobacillales</taxon>
        <taxon>Lactobacillaceae</taxon>
        <taxon>Paucilactobacillus</taxon>
    </lineage>
</organism>
<gene>
    <name evidence="2" type="ORF">LOOC260_106760</name>
</gene>
<reference evidence="2 3" key="1">
    <citation type="submission" date="2014-11" db="EMBL/GenBank/DDBJ databases">
        <title>Complete genome sequence and analysis of Lactobacillus hokkaidonensis LOOC260T.</title>
        <authorList>
            <person name="Tanizawa Y."/>
            <person name="Tohno M."/>
            <person name="Kaminuma E."/>
            <person name="Nakamura Y."/>
            <person name="Arita M."/>
        </authorList>
    </citation>
    <scope>NUCLEOTIDE SEQUENCE [LARGE SCALE GENOMIC DNA]</scope>
    <source>
        <strain evidence="2 3">LOOC260</strain>
    </source>
</reference>
<dbReference type="STRING" id="1291742.LOOC260_106760"/>
<sequence>MVTHNKIVSLIKFFFVVVLFILILLTLQSNPFSKIMPYHDSSMFIYFGEAMNHGLIPYIDMLDHKGPVLFFINFFAVAINHFAFAHGLFLVESIFLIVDFYFLYKIAKIFVDNDYVFICSLFFLAPIMIVTFGYGNYSEEYALTFIIIALYLFTKLVYLNIDLSKTKYFLIGCFGALTFFIRPNMVMLWVVYCIALVVINIHLRNFKKLYKQAFYIFWGGAFITLLIFLYGVFTGSLWQMINSSIILNISYAGSSISEKIATTKYFFKMLSYNRFEFILAFYLLFLVIRLSSMASKFKLYNVLTIILAILNFITVILSGREYAHYLITELPYLFIISLFAINFIFEKLNSFRFEPLIAVLLMSIAIVPFYQETKFAIAYVNIENTGSVNFKNSYLKISRYIDKHSRTDDEIYVHSIDANIYLQSRRFANSKLFALPSLDYTKYKGLSSYFENKMEDNPPKYIVMSSYVYNIDHKNNQRMNKFVYCTIKAHYHEIEPFKHNDLMLFKHN</sequence>
<evidence type="ECO:0008006" key="4">
    <source>
        <dbReference type="Google" id="ProtNLM"/>
    </source>
</evidence>
<feature type="transmembrane region" description="Helical" evidence="1">
    <location>
        <begin position="323"/>
        <end position="345"/>
    </location>
</feature>
<dbReference type="RefSeq" id="WP_052467271.1">
    <property type="nucleotide sequence ID" value="NZ_AP014680.1"/>
</dbReference>
<feature type="transmembrane region" description="Helical" evidence="1">
    <location>
        <begin position="70"/>
        <end position="103"/>
    </location>
</feature>
<feature type="transmembrane region" description="Helical" evidence="1">
    <location>
        <begin position="166"/>
        <end position="181"/>
    </location>
</feature>
<keyword evidence="1" id="KW-1133">Transmembrane helix</keyword>
<proteinExistence type="predicted"/>
<feature type="transmembrane region" description="Helical" evidence="1">
    <location>
        <begin position="7"/>
        <end position="27"/>
    </location>
</feature>